<keyword evidence="2" id="KW-1185">Reference proteome</keyword>
<sequence length="162" mass="19098">MSFFHMHHFISFSENSLVFMYDFLQSSSFTNLCLIKSGNRYSYLRTRIPRRNNIFINSFLNHPSYFNPFFSLSLLEFNDSMDIVRRLPPPPLSKLSSSSLDFFFVFLNTQRDPFYRHCTLYGSLKKIRIATHTLLEGMDDKNLMPCVFWGSGFLLGLPRTFE</sequence>
<proteinExistence type="predicted"/>
<name>A0A1X7R323_9SACH</name>
<protein>
    <submittedName>
        <fullName evidence="1">Uncharacterized protein</fullName>
    </submittedName>
</protein>
<gene>
    <name evidence="1" type="ORF">KASA_0O05533G</name>
</gene>
<organism evidence="1 2">
    <name type="scientific">Maudiozyma saulgeensis</name>
    <dbReference type="NCBI Taxonomy" id="1789683"/>
    <lineage>
        <taxon>Eukaryota</taxon>
        <taxon>Fungi</taxon>
        <taxon>Dikarya</taxon>
        <taxon>Ascomycota</taxon>
        <taxon>Saccharomycotina</taxon>
        <taxon>Saccharomycetes</taxon>
        <taxon>Saccharomycetales</taxon>
        <taxon>Saccharomycetaceae</taxon>
        <taxon>Maudiozyma</taxon>
    </lineage>
</organism>
<evidence type="ECO:0000313" key="2">
    <source>
        <dbReference type="Proteomes" id="UP000196158"/>
    </source>
</evidence>
<dbReference type="Proteomes" id="UP000196158">
    <property type="component" value="Unassembled WGS sequence"/>
</dbReference>
<accession>A0A1X7R323</accession>
<reference evidence="1 2" key="1">
    <citation type="submission" date="2017-04" db="EMBL/GenBank/DDBJ databases">
        <authorList>
            <person name="Afonso C.L."/>
            <person name="Miller P.J."/>
            <person name="Scott M.A."/>
            <person name="Spackman E."/>
            <person name="Goraichik I."/>
            <person name="Dimitrov K.M."/>
            <person name="Suarez D.L."/>
            <person name="Swayne D.E."/>
        </authorList>
    </citation>
    <scope>NUCLEOTIDE SEQUENCE [LARGE SCALE GENOMIC DNA]</scope>
</reference>
<evidence type="ECO:0000313" key="1">
    <source>
        <dbReference type="EMBL" id="SMN19934.1"/>
    </source>
</evidence>
<dbReference type="EMBL" id="FXLY01000004">
    <property type="protein sequence ID" value="SMN19934.1"/>
    <property type="molecule type" value="Genomic_DNA"/>
</dbReference>
<dbReference type="AlphaFoldDB" id="A0A1X7R323"/>